<evidence type="ECO:0000313" key="1">
    <source>
        <dbReference type="EMBL" id="KKL49499.1"/>
    </source>
</evidence>
<organism evidence="1">
    <name type="scientific">marine sediment metagenome</name>
    <dbReference type="NCBI Taxonomy" id="412755"/>
    <lineage>
        <taxon>unclassified sequences</taxon>
        <taxon>metagenomes</taxon>
        <taxon>ecological metagenomes</taxon>
    </lineage>
</organism>
<name>A0A0F9CK39_9ZZZZ</name>
<reference evidence="1" key="1">
    <citation type="journal article" date="2015" name="Nature">
        <title>Complex archaea that bridge the gap between prokaryotes and eukaryotes.</title>
        <authorList>
            <person name="Spang A."/>
            <person name="Saw J.H."/>
            <person name="Jorgensen S.L."/>
            <person name="Zaremba-Niedzwiedzka K."/>
            <person name="Martijn J."/>
            <person name="Lind A.E."/>
            <person name="van Eijk R."/>
            <person name="Schleper C."/>
            <person name="Guy L."/>
            <person name="Ettema T.J."/>
        </authorList>
    </citation>
    <scope>NUCLEOTIDE SEQUENCE</scope>
</reference>
<gene>
    <name evidence="1" type="ORF">LCGC14_2314910</name>
</gene>
<sequence length="97" mass="11343">MKLRYRILTMMRVRGWSLDWPDRSAYLHLEVSELTEAVRGKSGDILDESADVLITLLALSKYDLEPIARRARIKVDLLLEQPFYEGEYAPMKKQDED</sequence>
<dbReference type="SUPFAM" id="SSF101386">
    <property type="entry name" value="all-alpha NTP pyrophosphatases"/>
    <property type="match status" value="1"/>
</dbReference>
<accession>A0A0F9CK39</accession>
<dbReference type="Gene3D" id="1.10.287.1080">
    <property type="entry name" value="MazG-like"/>
    <property type="match status" value="1"/>
</dbReference>
<dbReference type="AlphaFoldDB" id="A0A0F9CK39"/>
<protein>
    <recommendedName>
        <fullName evidence="2">NTP pyrophosphohydrolase MazG putative catalytic core domain-containing protein</fullName>
    </recommendedName>
</protein>
<proteinExistence type="predicted"/>
<evidence type="ECO:0008006" key="2">
    <source>
        <dbReference type="Google" id="ProtNLM"/>
    </source>
</evidence>
<dbReference type="EMBL" id="LAZR01032936">
    <property type="protein sequence ID" value="KKL49499.1"/>
    <property type="molecule type" value="Genomic_DNA"/>
</dbReference>
<comment type="caution">
    <text evidence="1">The sequence shown here is derived from an EMBL/GenBank/DDBJ whole genome shotgun (WGS) entry which is preliminary data.</text>
</comment>